<evidence type="ECO:0000313" key="3">
    <source>
        <dbReference type="Proteomes" id="UP000036045"/>
    </source>
</evidence>
<dbReference type="SUPFAM" id="SSF51658">
    <property type="entry name" value="Xylose isomerase-like"/>
    <property type="match status" value="1"/>
</dbReference>
<dbReference type="OrthoDB" id="110795at2"/>
<dbReference type="InterPro" id="IPR013022">
    <property type="entry name" value="Xyl_isomerase-like_TIM-brl"/>
</dbReference>
<dbReference type="RefSeq" id="WP_047943356.1">
    <property type="nucleotide sequence ID" value="NZ_JARTLH010000022.1"/>
</dbReference>
<accession>A0A0J1IGU7</accession>
<evidence type="ECO:0000313" key="2">
    <source>
        <dbReference type="EMBL" id="KLV25167.1"/>
    </source>
</evidence>
<dbReference type="Pfam" id="PF01261">
    <property type="entry name" value="AP_endonuc_2"/>
    <property type="match status" value="1"/>
</dbReference>
<feature type="domain" description="Xylose isomerase-like TIM barrel" evidence="1">
    <location>
        <begin position="17"/>
        <end position="251"/>
    </location>
</feature>
<dbReference type="PATRIC" id="fig|1397.4.peg.1473"/>
<dbReference type="AlphaFoldDB" id="A0A0J1IGU7"/>
<organism evidence="2 3">
    <name type="scientific">Niallia circulans</name>
    <name type="common">Bacillus circulans</name>
    <dbReference type="NCBI Taxonomy" id="1397"/>
    <lineage>
        <taxon>Bacteria</taxon>
        <taxon>Bacillati</taxon>
        <taxon>Bacillota</taxon>
        <taxon>Bacilli</taxon>
        <taxon>Bacillales</taxon>
        <taxon>Bacillaceae</taxon>
        <taxon>Niallia</taxon>
    </lineage>
</organism>
<proteinExistence type="predicted"/>
<dbReference type="PANTHER" id="PTHR12110:SF21">
    <property type="entry name" value="XYLOSE ISOMERASE-LIKE TIM BARREL DOMAIN-CONTAINING PROTEIN"/>
    <property type="match status" value="1"/>
</dbReference>
<sequence length="260" mass="29555">MHFASTLAWAYPVDQVVQLAKQSGLSGLEIWAEHVWFHGTDPNKIREANRDQSINLTMHAASWDLNISSLEKEIREGSVKQIRNSIKLADEIGADSITFHPGRLTLPQIKLEIYEAFMMESIFTLIETAKRYKKTLSIELMEVKTKEFVTAPEIMNRLIASFLPELKTTFDVAHISEGTPQQAFAQLINVDKVHISDNSRAQLHVPLGMGILDRNMLNEFISINDLPVVVEGFDASESLNWWNHNLHYLKSLEMMKGVPQ</sequence>
<dbReference type="Proteomes" id="UP000036045">
    <property type="component" value="Unassembled WGS sequence"/>
</dbReference>
<keyword evidence="3" id="KW-1185">Reference proteome</keyword>
<protein>
    <recommendedName>
        <fullName evidence="1">Xylose isomerase-like TIM barrel domain-containing protein</fullName>
    </recommendedName>
</protein>
<name>A0A0J1IGU7_NIACI</name>
<gene>
    <name evidence="2" type="ORF">ABW02_16405</name>
</gene>
<dbReference type="Gene3D" id="3.20.20.150">
    <property type="entry name" value="Divalent-metal-dependent TIM barrel enzymes"/>
    <property type="match status" value="1"/>
</dbReference>
<dbReference type="InterPro" id="IPR050312">
    <property type="entry name" value="IolE/XylAMocC-like"/>
</dbReference>
<dbReference type="InterPro" id="IPR036237">
    <property type="entry name" value="Xyl_isomerase-like_sf"/>
</dbReference>
<reference evidence="2 3" key="1">
    <citation type="submission" date="2015-05" db="EMBL/GenBank/DDBJ databases">
        <title>Whole genome sequence and identification of bacterial endophytes from Costus igneus.</title>
        <authorList>
            <person name="Lee Y.P."/>
            <person name="Gan H.M."/>
            <person name="Eng W."/>
            <person name="Wheatley M.S."/>
            <person name="Caraballo A."/>
            <person name="Polter S."/>
            <person name="Savka M.A."/>
            <person name="Hudson A.O."/>
        </authorList>
    </citation>
    <scope>NUCLEOTIDE SEQUENCE [LARGE SCALE GENOMIC DNA]</scope>
    <source>
        <strain evidence="2 3">RIT379</strain>
    </source>
</reference>
<evidence type="ECO:0000259" key="1">
    <source>
        <dbReference type="Pfam" id="PF01261"/>
    </source>
</evidence>
<comment type="caution">
    <text evidence="2">The sequence shown here is derived from an EMBL/GenBank/DDBJ whole genome shotgun (WGS) entry which is preliminary data.</text>
</comment>
<dbReference type="EMBL" id="LDPH01000017">
    <property type="protein sequence ID" value="KLV25167.1"/>
    <property type="molecule type" value="Genomic_DNA"/>
</dbReference>
<dbReference type="PANTHER" id="PTHR12110">
    <property type="entry name" value="HYDROXYPYRUVATE ISOMERASE"/>
    <property type="match status" value="1"/>
</dbReference>